<dbReference type="RefSeq" id="WP_069908288.1">
    <property type="nucleotide sequence ID" value="NZ_LAJE02000068.1"/>
</dbReference>
<dbReference type="OrthoDB" id="7041725at2"/>
<comment type="caution">
    <text evidence="2">The sequence shown here is derived from an EMBL/GenBank/DDBJ whole genome shotgun (WGS) entry which is preliminary data.</text>
</comment>
<gene>
    <name evidence="2" type="ORF">VW23_000760</name>
</gene>
<evidence type="ECO:0000313" key="3">
    <source>
        <dbReference type="Proteomes" id="UP000095463"/>
    </source>
</evidence>
<evidence type="ECO:0008006" key="4">
    <source>
        <dbReference type="Google" id="ProtNLM"/>
    </source>
</evidence>
<evidence type="ECO:0000256" key="1">
    <source>
        <dbReference type="SAM" id="MobiDB-lite"/>
    </source>
</evidence>
<feature type="region of interest" description="Disordered" evidence="1">
    <location>
        <begin position="79"/>
        <end position="113"/>
    </location>
</feature>
<dbReference type="EMBL" id="LAJE02000068">
    <property type="protein sequence ID" value="OEO32564.1"/>
    <property type="molecule type" value="Genomic_DNA"/>
</dbReference>
<dbReference type="AlphaFoldDB" id="A0A1E5XVI3"/>
<evidence type="ECO:0000313" key="2">
    <source>
        <dbReference type="EMBL" id="OEO32564.1"/>
    </source>
</evidence>
<accession>A0A1E5XVI3</accession>
<reference evidence="2 3" key="1">
    <citation type="journal article" date="2015" name="Genome Announc.">
        <title>Genome Assemblies of Three Soil-Associated Devosia species: D. insulae, D. limi, and D. soli.</title>
        <authorList>
            <person name="Hassan Y.I."/>
            <person name="Lepp D."/>
            <person name="Zhou T."/>
        </authorList>
    </citation>
    <scope>NUCLEOTIDE SEQUENCE [LARGE SCALE GENOMIC DNA]</scope>
    <source>
        <strain evidence="2 3">DS-56</strain>
    </source>
</reference>
<keyword evidence="3" id="KW-1185">Reference proteome</keyword>
<sequence>MPSPTYELFREAMAARQQIVCTYRGRRREVCSVILGHTGGQETALTYQFAGESNSRLPPEGEWRCLTLSMVSDVELRDGPWRTGGSHSASQSCVESVDFDVNPDSPYSPKHRL</sequence>
<name>A0A1E5XVI3_9HYPH</name>
<organism evidence="2 3">
    <name type="scientific">Devosia insulae DS-56</name>
    <dbReference type="NCBI Taxonomy" id="1116389"/>
    <lineage>
        <taxon>Bacteria</taxon>
        <taxon>Pseudomonadati</taxon>
        <taxon>Pseudomonadota</taxon>
        <taxon>Alphaproteobacteria</taxon>
        <taxon>Hyphomicrobiales</taxon>
        <taxon>Devosiaceae</taxon>
        <taxon>Devosia</taxon>
    </lineage>
</organism>
<dbReference type="Proteomes" id="UP000095463">
    <property type="component" value="Unassembled WGS sequence"/>
</dbReference>
<protein>
    <recommendedName>
        <fullName evidence="4">WYL domain-containing protein</fullName>
    </recommendedName>
</protein>
<proteinExistence type="predicted"/>
<feature type="compositionally biased region" description="Polar residues" evidence="1">
    <location>
        <begin position="85"/>
        <end position="94"/>
    </location>
</feature>